<organism evidence="2 3">
    <name type="scientific">Gymnopilus junonius</name>
    <name type="common">Spectacular rustgill mushroom</name>
    <name type="synonym">Gymnopilus spectabilis subsp. junonius</name>
    <dbReference type="NCBI Taxonomy" id="109634"/>
    <lineage>
        <taxon>Eukaryota</taxon>
        <taxon>Fungi</taxon>
        <taxon>Dikarya</taxon>
        <taxon>Basidiomycota</taxon>
        <taxon>Agaricomycotina</taxon>
        <taxon>Agaricomycetes</taxon>
        <taxon>Agaricomycetidae</taxon>
        <taxon>Agaricales</taxon>
        <taxon>Agaricineae</taxon>
        <taxon>Hymenogastraceae</taxon>
        <taxon>Gymnopilus</taxon>
    </lineage>
</organism>
<feature type="compositionally biased region" description="Polar residues" evidence="1">
    <location>
        <begin position="1"/>
        <end position="11"/>
    </location>
</feature>
<dbReference type="Proteomes" id="UP000724874">
    <property type="component" value="Unassembled WGS sequence"/>
</dbReference>
<comment type="caution">
    <text evidence="2">The sequence shown here is derived from an EMBL/GenBank/DDBJ whole genome shotgun (WGS) entry which is preliminary data.</text>
</comment>
<gene>
    <name evidence="2" type="ORF">CPB84DRAFT_1003925</name>
</gene>
<proteinExistence type="predicted"/>
<accession>A0A9P5N8N3</accession>
<evidence type="ECO:0000256" key="1">
    <source>
        <dbReference type="SAM" id="MobiDB-lite"/>
    </source>
</evidence>
<sequence length="282" mass="31518">MAIGTRESNATAHPGDNHKKYDSQRRSSDQVKADKRKAAAEKAEKKARKLQGIDKAAQIENDARRKARDQRDNTGISGKGALAIPRVRHTPPMAVDPEDKGDKEVTKKKKKIRKIVYEEVTDDEETDGELEDDRKSVEESGSSGSEFQQPEGDNESDESNSDDDEEMVDAELDDDEPDTAIEVKKVGEGKKEKKGVTKRNEIRQARDKHENSSTAADPEKSSDTSLKRKASTKNTDSKSKKSKTNTVSGVYDDWDKCGTEKKSLSKGQFIFSYFSDHLLFEF</sequence>
<dbReference type="EMBL" id="JADNYJ010000445">
    <property type="protein sequence ID" value="KAF8869419.1"/>
    <property type="molecule type" value="Genomic_DNA"/>
</dbReference>
<evidence type="ECO:0000313" key="3">
    <source>
        <dbReference type="Proteomes" id="UP000724874"/>
    </source>
</evidence>
<dbReference type="AlphaFoldDB" id="A0A9P5N8N3"/>
<feature type="compositionally biased region" description="Basic and acidic residues" evidence="1">
    <location>
        <begin position="61"/>
        <end position="72"/>
    </location>
</feature>
<protein>
    <submittedName>
        <fullName evidence="2">Uncharacterized protein</fullName>
    </submittedName>
</protein>
<evidence type="ECO:0000313" key="2">
    <source>
        <dbReference type="EMBL" id="KAF8869419.1"/>
    </source>
</evidence>
<keyword evidence="3" id="KW-1185">Reference proteome</keyword>
<feature type="compositionally biased region" description="Basic and acidic residues" evidence="1">
    <location>
        <begin position="181"/>
        <end position="226"/>
    </location>
</feature>
<feature type="compositionally biased region" description="Acidic residues" evidence="1">
    <location>
        <begin position="119"/>
        <end position="131"/>
    </location>
</feature>
<reference evidence="2" key="1">
    <citation type="submission" date="2020-11" db="EMBL/GenBank/DDBJ databases">
        <authorList>
            <consortium name="DOE Joint Genome Institute"/>
            <person name="Ahrendt S."/>
            <person name="Riley R."/>
            <person name="Andreopoulos W."/>
            <person name="LaButti K."/>
            <person name="Pangilinan J."/>
            <person name="Ruiz-duenas F.J."/>
            <person name="Barrasa J.M."/>
            <person name="Sanchez-Garcia M."/>
            <person name="Camarero S."/>
            <person name="Miyauchi S."/>
            <person name="Serrano A."/>
            <person name="Linde D."/>
            <person name="Babiker R."/>
            <person name="Drula E."/>
            <person name="Ayuso-Fernandez I."/>
            <person name="Pacheco R."/>
            <person name="Padilla G."/>
            <person name="Ferreira P."/>
            <person name="Barriuso J."/>
            <person name="Kellner H."/>
            <person name="Castanera R."/>
            <person name="Alfaro M."/>
            <person name="Ramirez L."/>
            <person name="Pisabarro A.G."/>
            <person name="Kuo A."/>
            <person name="Tritt A."/>
            <person name="Lipzen A."/>
            <person name="He G."/>
            <person name="Yan M."/>
            <person name="Ng V."/>
            <person name="Cullen D."/>
            <person name="Martin F."/>
            <person name="Rosso M.-N."/>
            <person name="Henrissat B."/>
            <person name="Hibbett D."/>
            <person name="Martinez A.T."/>
            <person name="Grigoriev I.V."/>
        </authorList>
    </citation>
    <scope>NUCLEOTIDE SEQUENCE</scope>
    <source>
        <strain evidence="2">AH 44721</strain>
    </source>
</reference>
<name>A0A9P5N8N3_GYMJU</name>
<feature type="region of interest" description="Disordered" evidence="1">
    <location>
        <begin position="1"/>
        <end position="249"/>
    </location>
</feature>
<feature type="compositionally biased region" description="Basic and acidic residues" evidence="1">
    <location>
        <begin position="15"/>
        <end position="44"/>
    </location>
</feature>
<feature type="compositionally biased region" description="Acidic residues" evidence="1">
    <location>
        <begin position="152"/>
        <end position="179"/>
    </location>
</feature>